<accession>A0A430HUC3</accession>
<organism evidence="1 2">
    <name type="scientific">Corynebacterium hylobatis</name>
    <dbReference type="NCBI Taxonomy" id="1859290"/>
    <lineage>
        <taxon>Bacteria</taxon>
        <taxon>Bacillati</taxon>
        <taxon>Actinomycetota</taxon>
        <taxon>Actinomycetes</taxon>
        <taxon>Mycobacteriales</taxon>
        <taxon>Corynebacteriaceae</taxon>
        <taxon>Corynebacterium</taxon>
    </lineage>
</organism>
<evidence type="ECO:0000313" key="1">
    <source>
        <dbReference type="EMBL" id="RSZ61189.1"/>
    </source>
</evidence>
<keyword evidence="2" id="KW-1185">Reference proteome</keyword>
<evidence type="ECO:0000313" key="2">
    <source>
        <dbReference type="Proteomes" id="UP000274907"/>
    </source>
</evidence>
<protein>
    <submittedName>
        <fullName evidence="1">Uncharacterized protein</fullName>
    </submittedName>
</protein>
<dbReference type="AlphaFoldDB" id="A0A430HUC3"/>
<comment type="caution">
    <text evidence="1">The sequence shown here is derived from an EMBL/GenBank/DDBJ whole genome shotgun (WGS) entry which is preliminary data.</text>
</comment>
<name>A0A430HUC3_9CORY</name>
<dbReference type="EMBL" id="RXHJ01000037">
    <property type="protein sequence ID" value="RSZ61189.1"/>
    <property type="molecule type" value="Genomic_DNA"/>
</dbReference>
<reference evidence="1 2" key="1">
    <citation type="submission" date="2018-12" db="EMBL/GenBank/DDBJ databases">
        <title>YIM 101343 draft genome.</title>
        <authorList>
            <person name="Chen X."/>
        </authorList>
    </citation>
    <scope>NUCLEOTIDE SEQUENCE [LARGE SCALE GENOMIC DNA]</scope>
    <source>
        <strain evidence="1 2">YIM 101343</strain>
    </source>
</reference>
<dbReference type="Proteomes" id="UP000274907">
    <property type="component" value="Unassembled WGS sequence"/>
</dbReference>
<dbReference type="RefSeq" id="WP_206436433.1">
    <property type="nucleotide sequence ID" value="NZ_RXHJ01000037.1"/>
</dbReference>
<proteinExistence type="predicted"/>
<sequence length="103" mass="11438">MAMSLDDNGDILAHVVVCDGAVTRMYAIDEDIRDALAQDPRRPPENIGEITFSEPKRGKLTVNLSAATQDNEGQTIQFPHDPQELFWVTPVVTDEGLWTKAWG</sequence>
<feature type="non-terminal residue" evidence="1">
    <location>
        <position position="103"/>
    </location>
</feature>
<gene>
    <name evidence="1" type="ORF">EAH68_14550</name>
</gene>